<keyword evidence="6 8" id="KW-1133">Transmembrane helix</keyword>
<comment type="similarity">
    <text evidence="3 8">Belongs to the derlin family.</text>
</comment>
<dbReference type="Pfam" id="PF04511">
    <property type="entry name" value="DER1"/>
    <property type="match status" value="1"/>
</dbReference>
<comment type="caution">
    <text evidence="10">The sequence shown here is derived from an EMBL/GenBank/DDBJ whole genome shotgun (WGS) entry which is preliminary data.</text>
</comment>
<feature type="transmembrane region" description="Helical" evidence="8">
    <location>
        <begin position="135"/>
        <end position="155"/>
    </location>
</feature>
<dbReference type="Proteomes" id="UP001370490">
    <property type="component" value="Unassembled WGS sequence"/>
</dbReference>
<name>A0AAN8VDS7_9MAGN</name>
<evidence type="ECO:0000256" key="8">
    <source>
        <dbReference type="RuleBase" id="RU363059"/>
    </source>
</evidence>
<dbReference type="PANTHER" id="PTHR11009">
    <property type="entry name" value="DER1-LIKE PROTEIN, DERLIN"/>
    <property type="match status" value="1"/>
</dbReference>
<proteinExistence type="inferred from homology"/>
<feature type="transmembrane region" description="Helical" evidence="8">
    <location>
        <begin position="12"/>
        <end position="37"/>
    </location>
</feature>
<sequence length="268" mass="30186">YYESLPPLSKIYGVTCLLTTTAYYFGLYSHIDIALLYGLVLKRFQIWRLITNFIFLGPFSMGFAFRLWIIAKYGVMLEKGPFDKRTADYVWMLIFGAFSLLAMSIVPFLWSPFMGGSLVFMIVYIWGREFPNAQINVYGLVTLKGFYLPWAMLAFDLLVGNSLKEDMLGITAGHLYYFLTVLYPLSGGKYIFKTPLWVHKLVAFWGKGTQFNAPVRRDPSANVAFRGRSYRLSGATQRTSASANAPQQPNTAGGGAPLTGRGYRLGSR</sequence>
<protein>
    <recommendedName>
        <fullName evidence="8">Derlin</fullName>
    </recommendedName>
</protein>
<dbReference type="GO" id="GO:0006950">
    <property type="term" value="P:response to stress"/>
    <property type="evidence" value="ECO:0007669"/>
    <property type="project" value="UniProtKB-ARBA"/>
</dbReference>
<feature type="transmembrane region" description="Helical" evidence="8">
    <location>
        <begin position="49"/>
        <end position="70"/>
    </location>
</feature>
<keyword evidence="7 8" id="KW-0472">Membrane</keyword>
<evidence type="ECO:0000256" key="4">
    <source>
        <dbReference type="ARBA" id="ARBA00022692"/>
    </source>
</evidence>
<dbReference type="InterPro" id="IPR035952">
    <property type="entry name" value="Rhomboid-like_sf"/>
</dbReference>
<evidence type="ECO:0000256" key="3">
    <source>
        <dbReference type="ARBA" id="ARBA00008917"/>
    </source>
</evidence>
<feature type="non-terminal residue" evidence="10">
    <location>
        <position position="1"/>
    </location>
</feature>
<gene>
    <name evidence="10" type="ORF">RJ641_007532</name>
</gene>
<comment type="function">
    <text evidence="1">May be involved in the degradation process of specific misfolded endoplasmic reticulum (ER) luminal proteins.</text>
</comment>
<keyword evidence="11" id="KW-1185">Reference proteome</keyword>
<evidence type="ECO:0000256" key="9">
    <source>
        <dbReference type="SAM" id="MobiDB-lite"/>
    </source>
</evidence>
<comment type="function">
    <text evidence="8">May be involved in the degradation of misfolded endoplasmic reticulum (ER) luminal proteins.</text>
</comment>
<dbReference type="AlphaFoldDB" id="A0AAN8VDS7"/>
<feature type="compositionally biased region" description="Polar residues" evidence="9">
    <location>
        <begin position="236"/>
        <end position="251"/>
    </location>
</feature>
<dbReference type="SUPFAM" id="SSF144091">
    <property type="entry name" value="Rhomboid-like"/>
    <property type="match status" value="1"/>
</dbReference>
<evidence type="ECO:0000313" key="10">
    <source>
        <dbReference type="EMBL" id="KAK6925813.1"/>
    </source>
</evidence>
<evidence type="ECO:0000256" key="5">
    <source>
        <dbReference type="ARBA" id="ARBA00022824"/>
    </source>
</evidence>
<evidence type="ECO:0000256" key="6">
    <source>
        <dbReference type="ARBA" id="ARBA00022989"/>
    </source>
</evidence>
<dbReference type="GO" id="GO:0005789">
    <property type="term" value="C:endoplasmic reticulum membrane"/>
    <property type="evidence" value="ECO:0007669"/>
    <property type="project" value="UniProtKB-SubCell"/>
</dbReference>
<keyword evidence="5 8" id="KW-0256">Endoplasmic reticulum</keyword>
<keyword evidence="4 8" id="KW-0812">Transmembrane</keyword>
<accession>A0AAN8VDS7</accession>
<evidence type="ECO:0000256" key="7">
    <source>
        <dbReference type="ARBA" id="ARBA00023136"/>
    </source>
</evidence>
<evidence type="ECO:0000313" key="11">
    <source>
        <dbReference type="Proteomes" id="UP001370490"/>
    </source>
</evidence>
<dbReference type="EMBL" id="JBAMMX010000015">
    <property type="protein sequence ID" value="KAK6925813.1"/>
    <property type="molecule type" value="Genomic_DNA"/>
</dbReference>
<feature type="transmembrane region" description="Helical" evidence="8">
    <location>
        <begin position="90"/>
        <end position="123"/>
    </location>
</feature>
<evidence type="ECO:0000256" key="1">
    <source>
        <dbReference type="ARBA" id="ARBA00003292"/>
    </source>
</evidence>
<evidence type="ECO:0000256" key="2">
    <source>
        <dbReference type="ARBA" id="ARBA00004477"/>
    </source>
</evidence>
<organism evidence="10 11">
    <name type="scientific">Dillenia turbinata</name>
    <dbReference type="NCBI Taxonomy" id="194707"/>
    <lineage>
        <taxon>Eukaryota</taxon>
        <taxon>Viridiplantae</taxon>
        <taxon>Streptophyta</taxon>
        <taxon>Embryophyta</taxon>
        <taxon>Tracheophyta</taxon>
        <taxon>Spermatophyta</taxon>
        <taxon>Magnoliopsida</taxon>
        <taxon>eudicotyledons</taxon>
        <taxon>Gunneridae</taxon>
        <taxon>Pentapetalae</taxon>
        <taxon>Dilleniales</taxon>
        <taxon>Dilleniaceae</taxon>
        <taxon>Dillenia</taxon>
    </lineage>
</organism>
<feature type="transmembrane region" description="Helical" evidence="8">
    <location>
        <begin position="175"/>
        <end position="192"/>
    </location>
</feature>
<reference evidence="10 11" key="1">
    <citation type="submission" date="2023-12" db="EMBL/GenBank/DDBJ databases">
        <title>A high-quality genome assembly for Dillenia turbinata (Dilleniales).</title>
        <authorList>
            <person name="Chanderbali A."/>
        </authorList>
    </citation>
    <scope>NUCLEOTIDE SEQUENCE [LARGE SCALE GENOMIC DNA]</scope>
    <source>
        <strain evidence="10">LSX21</strain>
        <tissue evidence="10">Leaf</tissue>
    </source>
</reference>
<comment type="subcellular location">
    <subcellularLocation>
        <location evidence="2 8">Endoplasmic reticulum membrane</location>
        <topology evidence="2 8">Multi-pass membrane protein</topology>
    </subcellularLocation>
</comment>
<dbReference type="InterPro" id="IPR007599">
    <property type="entry name" value="DER1"/>
</dbReference>
<feature type="region of interest" description="Disordered" evidence="9">
    <location>
        <begin position="236"/>
        <end position="260"/>
    </location>
</feature>